<evidence type="ECO:0000313" key="1">
    <source>
        <dbReference type="EMBL" id="KAL0100640.1"/>
    </source>
</evidence>
<dbReference type="Proteomes" id="UP001430953">
    <property type="component" value="Unassembled WGS sequence"/>
</dbReference>
<sequence length="123" mass="14004">MPLLGRLLLDCRTVANRGELRSRISPQYRTALTVALPTRTRENIARNRSSRCSMLIVKTTVVANSRKGKLVPSTAVVPQYGKLHHDSTRIENKISLNYKGLQRRKIHRINNFHTLSIDITTDN</sequence>
<comment type="caution">
    <text evidence="1">The sequence shown here is derived from an EMBL/GenBank/DDBJ whole genome shotgun (WGS) entry which is preliminary data.</text>
</comment>
<keyword evidence="2" id="KW-1185">Reference proteome</keyword>
<gene>
    <name evidence="1" type="ORF">PUN28_019197</name>
</gene>
<organism evidence="1 2">
    <name type="scientific">Cardiocondyla obscurior</name>
    <dbReference type="NCBI Taxonomy" id="286306"/>
    <lineage>
        <taxon>Eukaryota</taxon>
        <taxon>Metazoa</taxon>
        <taxon>Ecdysozoa</taxon>
        <taxon>Arthropoda</taxon>
        <taxon>Hexapoda</taxon>
        <taxon>Insecta</taxon>
        <taxon>Pterygota</taxon>
        <taxon>Neoptera</taxon>
        <taxon>Endopterygota</taxon>
        <taxon>Hymenoptera</taxon>
        <taxon>Apocrita</taxon>
        <taxon>Aculeata</taxon>
        <taxon>Formicoidea</taxon>
        <taxon>Formicidae</taxon>
        <taxon>Myrmicinae</taxon>
        <taxon>Cardiocondyla</taxon>
    </lineage>
</organism>
<dbReference type="EMBL" id="JADYXP020000025">
    <property type="protein sequence ID" value="KAL0100640.1"/>
    <property type="molecule type" value="Genomic_DNA"/>
</dbReference>
<reference evidence="1 2" key="1">
    <citation type="submission" date="2023-03" db="EMBL/GenBank/DDBJ databases">
        <title>High recombination rates correlate with genetic variation in Cardiocondyla obscurior ants.</title>
        <authorList>
            <person name="Errbii M."/>
        </authorList>
    </citation>
    <scope>NUCLEOTIDE SEQUENCE [LARGE SCALE GENOMIC DNA]</scope>
    <source>
        <strain evidence="1">Alpha-2009</strain>
        <tissue evidence="1">Whole body</tissue>
    </source>
</reference>
<name>A0AAW2ECF0_9HYME</name>
<accession>A0AAW2ECF0</accession>
<dbReference type="AlphaFoldDB" id="A0AAW2ECF0"/>
<evidence type="ECO:0000313" key="2">
    <source>
        <dbReference type="Proteomes" id="UP001430953"/>
    </source>
</evidence>
<protein>
    <submittedName>
        <fullName evidence="1">Uncharacterized protein</fullName>
    </submittedName>
</protein>
<proteinExistence type="predicted"/>